<accession>A0A382RDM2</accession>
<dbReference type="SUPFAM" id="SSF54862">
    <property type="entry name" value="4Fe-4S ferredoxins"/>
    <property type="match status" value="1"/>
</dbReference>
<name>A0A382RDM2_9ZZZZ</name>
<dbReference type="AlphaFoldDB" id="A0A382RDM2"/>
<sequence length="29" mass="3211">MNYGFVIDNRLCIGCHACTVACKSEHDIP</sequence>
<dbReference type="Pfam" id="PF12797">
    <property type="entry name" value="Fer4_2"/>
    <property type="match status" value="1"/>
</dbReference>
<feature type="non-terminal residue" evidence="2">
    <location>
        <position position="29"/>
    </location>
</feature>
<evidence type="ECO:0000259" key="1">
    <source>
        <dbReference type="PROSITE" id="PS51379"/>
    </source>
</evidence>
<dbReference type="EMBL" id="UINC01120979">
    <property type="protein sequence ID" value="SVC95813.1"/>
    <property type="molecule type" value="Genomic_DNA"/>
</dbReference>
<protein>
    <recommendedName>
        <fullName evidence="1">4Fe-4S ferredoxin-type domain-containing protein</fullName>
    </recommendedName>
</protein>
<dbReference type="Gene3D" id="3.30.70.20">
    <property type="match status" value="1"/>
</dbReference>
<proteinExistence type="predicted"/>
<evidence type="ECO:0000313" key="2">
    <source>
        <dbReference type="EMBL" id="SVC95813.1"/>
    </source>
</evidence>
<feature type="domain" description="4Fe-4S ferredoxin-type" evidence="1">
    <location>
        <begin position="3"/>
        <end position="29"/>
    </location>
</feature>
<reference evidence="2" key="1">
    <citation type="submission" date="2018-05" db="EMBL/GenBank/DDBJ databases">
        <authorList>
            <person name="Lanie J.A."/>
            <person name="Ng W.-L."/>
            <person name="Kazmierczak K.M."/>
            <person name="Andrzejewski T.M."/>
            <person name="Davidsen T.M."/>
            <person name="Wayne K.J."/>
            <person name="Tettelin H."/>
            <person name="Glass J.I."/>
            <person name="Rusch D."/>
            <person name="Podicherti R."/>
            <person name="Tsui H.-C.T."/>
            <person name="Winkler M.E."/>
        </authorList>
    </citation>
    <scope>NUCLEOTIDE SEQUENCE</scope>
</reference>
<dbReference type="InterPro" id="IPR017896">
    <property type="entry name" value="4Fe4S_Fe-S-bd"/>
</dbReference>
<dbReference type="PROSITE" id="PS51379">
    <property type="entry name" value="4FE4S_FER_2"/>
    <property type="match status" value="1"/>
</dbReference>
<organism evidence="2">
    <name type="scientific">marine metagenome</name>
    <dbReference type="NCBI Taxonomy" id="408172"/>
    <lineage>
        <taxon>unclassified sequences</taxon>
        <taxon>metagenomes</taxon>
        <taxon>ecological metagenomes</taxon>
    </lineage>
</organism>
<gene>
    <name evidence="2" type="ORF">METZ01_LOCUS348667</name>
</gene>